<keyword evidence="9 11" id="KW-0472">Membrane</keyword>
<feature type="transmembrane region" description="Helical" evidence="11">
    <location>
        <begin position="473"/>
        <end position="496"/>
    </location>
</feature>
<evidence type="ECO:0000256" key="3">
    <source>
        <dbReference type="ARBA" id="ARBA00022516"/>
    </source>
</evidence>
<evidence type="ECO:0000256" key="9">
    <source>
        <dbReference type="ARBA" id="ARBA00023136"/>
    </source>
</evidence>
<dbReference type="EC" id="1.2.1.84" evidence="11"/>
<evidence type="ECO:0000256" key="10">
    <source>
        <dbReference type="ARBA" id="ARBA00052530"/>
    </source>
</evidence>
<feature type="domain" description="Fatty acyl-CoA reductase C-terminal" evidence="12">
    <location>
        <begin position="364"/>
        <end position="455"/>
    </location>
</feature>
<dbReference type="GO" id="GO:0102965">
    <property type="term" value="F:alcohol-forming long-chain fatty acyl-CoA reductase activity"/>
    <property type="evidence" value="ECO:0007669"/>
    <property type="project" value="UniProtKB-EC"/>
</dbReference>
<keyword evidence="14" id="KW-1185">Reference proteome</keyword>
<gene>
    <name evidence="15" type="primary">LOC108077718</name>
</gene>
<dbReference type="GO" id="GO:0005777">
    <property type="term" value="C:peroxisome"/>
    <property type="evidence" value="ECO:0007669"/>
    <property type="project" value="TreeGrafter"/>
</dbReference>
<dbReference type="CDD" id="cd09071">
    <property type="entry name" value="FAR_C"/>
    <property type="match status" value="1"/>
</dbReference>
<keyword evidence="4 11" id="KW-0812">Transmembrane</keyword>
<evidence type="ECO:0000256" key="2">
    <source>
        <dbReference type="ARBA" id="ARBA00005928"/>
    </source>
</evidence>
<evidence type="ECO:0000256" key="5">
    <source>
        <dbReference type="ARBA" id="ARBA00022857"/>
    </source>
</evidence>
<keyword evidence="8 11" id="KW-0443">Lipid metabolism</keyword>
<evidence type="ECO:0000256" key="1">
    <source>
        <dbReference type="ARBA" id="ARBA00004141"/>
    </source>
</evidence>
<evidence type="ECO:0000256" key="8">
    <source>
        <dbReference type="ARBA" id="ARBA00023098"/>
    </source>
</evidence>
<dbReference type="FunFam" id="3.40.50.720:FF:000143">
    <property type="entry name" value="Fatty acyl-CoA reductase"/>
    <property type="match status" value="1"/>
</dbReference>
<sequence>MQSEIVPFYQNKTVLVTGATGFLGKVITEKLLRSTDVKRIYCLMRPKRGENIEGRFTAWKNNKIFEVLLKCKPRALEIVKPIAGDCCAPGLGLAEADRRTLLTEVQVVFHGAASISFVEPLHKALIINTRAVRLMVQLAREMRCLESFVHISTTYSNCVVDTIYERFYPEHLSCPADKLLELNETLSAGLIDKMSNVFLGKYPNTYTFTKALGEQVIQEEASDLPIGIFRPAIIMNSYKEPSPGWIEGMQGYIGVMYGIAYGILRLMRANMKTVFPGVPVDYCANVALATGWQLAKKEHTDQAQSKVPPIYALSVSQSNSIPVAEAIATSFNRHTETPNTKMIWYPLFHCTTCPWLYSVGIYLYHLIPAFFMDLALRLRGEKPIMLNIYKKSHENLSIFTPFTSKNFNFDSTNTQQLWRFMTSEDKQIFAFDMENLNWQEFFKVIMDGIRLHMFKIPLTEESIATGKRMLSRYYVMHLFLTFGIVLVLGTLSWFLIKIF</sequence>
<evidence type="ECO:0000256" key="6">
    <source>
        <dbReference type="ARBA" id="ARBA00022989"/>
    </source>
</evidence>
<evidence type="ECO:0000256" key="7">
    <source>
        <dbReference type="ARBA" id="ARBA00023002"/>
    </source>
</evidence>
<dbReference type="AlphaFoldDB" id="A0A6P4IWF6"/>
<keyword evidence="3 11" id="KW-0444">Lipid biosynthesis</keyword>
<dbReference type="InterPro" id="IPR036291">
    <property type="entry name" value="NAD(P)-bd_dom_sf"/>
</dbReference>
<protein>
    <recommendedName>
        <fullName evidence="11">Fatty acyl-CoA reductase</fullName>
        <ecNumber evidence="11">1.2.1.84</ecNumber>
    </recommendedName>
</protein>
<dbReference type="PANTHER" id="PTHR11011">
    <property type="entry name" value="MALE STERILITY PROTEIN 2-RELATED"/>
    <property type="match status" value="1"/>
</dbReference>
<dbReference type="GO" id="GO:0080019">
    <property type="term" value="F:alcohol-forming very long-chain fatty acyl-CoA reductase activity"/>
    <property type="evidence" value="ECO:0007669"/>
    <property type="project" value="InterPro"/>
</dbReference>
<dbReference type="Gene3D" id="3.40.50.720">
    <property type="entry name" value="NAD(P)-binding Rossmann-like Domain"/>
    <property type="match status" value="1"/>
</dbReference>
<dbReference type="InterPro" id="IPR013120">
    <property type="entry name" value="FAR_NAD-bd"/>
</dbReference>
<dbReference type="Pfam" id="PF07993">
    <property type="entry name" value="NAD_binding_4"/>
    <property type="match status" value="1"/>
</dbReference>
<dbReference type="InterPro" id="IPR026055">
    <property type="entry name" value="FAR"/>
</dbReference>
<dbReference type="PANTHER" id="PTHR11011:SF60">
    <property type="entry name" value="FATTY ACYL-COA REDUCTASE-RELATED"/>
    <property type="match status" value="1"/>
</dbReference>
<dbReference type="GeneID" id="108077718"/>
<proteinExistence type="inferred from homology"/>
<dbReference type="OrthoDB" id="429813at2759"/>
<keyword evidence="7 11" id="KW-0560">Oxidoreductase</keyword>
<evidence type="ECO:0000256" key="11">
    <source>
        <dbReference type="RuleBase" id="RU363097"/>
    </source>
</evidence>
<comment type="function">
    <text evidence="11">Catalyzes the reduction of fatty acyl-CoA to fatty alcohols.</text>
</comment>
<keyword evidence="5 11" id="KW-0521">NADP</keyword>
<dbReference type="CDD" id="cd05236">
    <property type="entry name" value="FAR-N_SDR_e"/>
    <property type="match status" value="1"/>
</dbReference>
<reference evidence="15" key="1">
    <citation type="submission" date="2025-08" db="UniProtKB">
        <authorList>
            <consortium name="RefSeq"/>
        </authorList>
    </citation>
    <scope>IDENTIFICATION</scope>
    <source>
        <strain evidence="15">14028-0561.14</strain>
        <tissue evidence="15">Whole fly</tissue>
    </source>
</reference>
<comment type="subcellular location">
    <subcellularLocation>
        <location evidence="1">Membrane</location>
        <topology evidence="1">Multi-pass membrane protein</topology>
    </subcellularLocation>
</comment>
<dbReference type="Proteomes" id="UP001652661">
    <property type="component" value="Chromosome 3R"/>
</dbReference>
<dbReference type="SUPFAM" id="SSF51735">
    <property type="entry name" value="NAD(P)-binding Rossmann-fold domains"/>
    <property type="match status" value="1"/>
</dbReference>
<organism evidence="14 15">
    <name type="scientific">Drosophila kikkawai</name>
    <name type="common">Fruit fly</name>
    <dbReference type="NCBI Taxonomy" id="30033"/>
    <lineage>
        <taxon>Eukaryota</taxon>
        <taxon>Metazoa</taxon>
        <taxon>Ecdysozoa</taxon>
        <taxon>Arthropoda</taxon>
        <taxon>Hexapoda</taxon>
        <taxon>Insecta</taxon>
        <taxon>Pterygota</taxon>
        <taxon>Neoptera</taxon>
        <taxon>Endopterygota</taxon>
        <taxon>Diptera</taxon>
        <taxon>Brachycera</taxon>
        <taxon>Muscomorpha</taxon>
        <taxon>Ephydroidea</taxon>
        <taxon>Drosophilidae</taxon>
        <taxon>Drosophila</taxon>
        <taxon>Sophophora</taxon>
    </lineage>
</organism>
<dbReference type="GO" id="GO:0016020">
    <property type="term" value="C:membrane"/>
    <property type="evidence" value="ECO:0007669"/>
    <property type="project" value="UniProtKB-SubCell"/>
</dbReference>
<dbReference type="Pfam" id="PF03015">
    <property type="entry name" value="Sterile"/>
    <property type="match status" value="1"/>
</dbReference>
<comment type="similarity">
    <text evidence="2 11">Belongs to the fatty acyl-CoA reductase family.</text>
</comment>
<keyword evidence="6 11" id="KW-1133">Transmembrane helix</keyword>
<comment type="catalytic activity">
    <reaction evidence="10 11">
        <text>a long-chain fatty acyl-CoA + 2 NADPH + 2 H(+) = a long-chain primary fatty alcohol + 2 NADP(+) + CoA</text>
        <dbReference type="Rhea" id="RHEA:52716"/>
        <dbReference type="ChEBI" id="CHEBI:15378"/>
        <dbReference type="ChEBI" id="CHEBI:57287"/>
        <dbReference type="ChEBI" id="CHEBI:57783"/>
        <dbReference type="ChEBI" id="CHEBI:58349"/>
        <dbReference type="ChEBI" id="CHEBI:77396"/>
        <dbReference type="ChEBI" id="CHEBI:83139"/>
        <dbReference type="EC" id="1.2.1.84"/>
    </reaction>
</comment>
<evidence type="ECO:0000259" key="12">
    <source>
        <dbReference type="Pfam" id="PF03015"/>
    </source>
</evidence>
<evidence type="ECO:0000313" key="14">
    <source>
        <dbReference type="Proteomes" id="UP001652661"/>
    </source>
</evidence>
<accession>A0A6P4IWF6</accession>
<dbReference type="RefSeq" id="XP_017026658.1">
    <property type="nucleotide sequence ID" value="XM_017171169.2"/>
</dbReference>
<dbReference type="InterPro" id="IPR033640">
    <property type="entry name" value="FAR_C"/>
</dbReference>
<evidence type="ECO:0000313" key="15">
    <source>
        <dbReference type="RefSeq" id="XP_017026658.1"/>
    </source>
</evidence>
<evidence type="ECO:0000259" key="13">
    <source>
        <dbReference type="Pfam" id="PF07993"/>
    </source>
</evidence>
<name>A0A6P4IWF6_DROKI</name>
<evidence type="ECO:0000256" key="4">
    <source>
        <dbReference type="ARBA" id="ARBA00022692"/>
    </source>
</evidence>
<dbReference type="GO" id="GO:0035336">
    <property type="term" value="P:long-chain fatty-acyl-CoA metabolic process"/>
    <property type="evidence" value="ECO:0007669"/>
    <property type="project" value="TreeGrafter"/>
</dbReference>
<feature type="domain" description="Thioester reductase (TE)" evidence="13">
    <location>
        <begin position="16"/>
        <end position="286"/>
    </location>
</feature>